<name>A0A1H7YCX4_STRJI</name>
<organism evidence="5 6">
    <name type="scientific">Streptacidiphilus jiangxiensis</name>
    <dbReference type="NCBI Taxonomy" id="235985"/>
    <lineage>
        <taxon>Bacteria</taxon>
        <taxon>Bacillati</taxon>
        <taxon>Actinomycetota</taxon>
        <taxon>Actinomycetes</taxon>
        <taxon>Kitasatosporales</taxon>
        <taxon>Streptomycetaceae</taxon>
        <taxon>Streptacidiphilus</taxon>
    </lineage>
</organism>
<dbReference type="EMBL" id="FOAZ01000028">
    <property type="protein sequence ID" value="SEM43805.1"/>
    <property type="molecule type" value="Genomic_DNA"/>
</dbReference>
<dbReference type="InterPro" id="IPR020048">
    <property type="entry name" value="NADPH-dep_FMN_reduc_SsuE"/>
</dbReference>
<dbReference type="PANTHER" id="PTHR43408:SF1">
    <property type="entry name" value="FMN REDUCTASE (NADPH)"/>
    <property type="match status" value="1"/>
</dbReference>
<dbReference type="OrthoDB" id="1643408at2"/>
<dbReference type="RefSeq" id="WP_042460973.1">
    <property type="nucleotide sequence ID" value="NZ_BBPN01000077.1"/>
</dbReference>
<dbReference type="GO" id="GO:0046306">
    <property type="term" value="P:alkanesulfonate catabolic process"/>
    <property type="evidence" value="ECO:0007669"/>
    <property type="project" value="InterPro"/>
</dbReference>
<keyword evidence="6" id="KW-1185">Reference proteome</keyword>
<gene>
    <name evidence="5" type="ORF">SAMN05414137_12814</name>
</gene>
<dbReference type="PANTHER" id="PTHR43408">
    <property type="entry name" value="FMN REDUCTASE (NADPH)"/>
    <property type="match status" value="1"/>
</dbReference>
<dbReference type="AlphaFoldDB" id="A0A1H7YCX4"/>
<dbReference type="STRING" id="235985.SAMN05414137_12814"/>
<keyword evidence="2" id="KW-0288">FMN</keyword>
<dbReference type="Proteomes" id="UP000183015">
    <property type="component" value="Unassembled WGS sequence"/>
</dbReference>
<accession>A0A1H7YCX4</accession>
<dbReference type="GO" id="GO:0008752">
    <property type="term" value="F:FMN reductase [NAD(P)H] activity"/>
    <property type="evidence" value="ECO:0007669"/>
    <property type="project" value="InterPro"/>
</dbReference>
<dbReference type="InterPro" id="IPR051814">
    <property type="entry name" value="NAD(P)H-dep_FMN_reductase"/>
</dbReference>
<evidence type="ECO:0000256" key="1">
    <source>
        <dbReference type="ARBA" id="ARBA00022630"/>
    </source>
</evidence>
<dbReference type="NCBIfam" id="TIGR03567">
    <property type="entry name" value="FMN_reduc_SsuE"/>
    <property type="match status" value="1"/>
</dbReference>
<evidence type="ECO:0000256" key="3">
    <source>
        <dbReference type="ARBA" id="ARBA00023002"/>
    </source>
</evidence>
<dbReference type="InterPro" id="IPR029039">
    <property type="entry name" value="Flavoprotein-like_sf"/>
</dbReference>
<evidence type="ECO:0000259" key="4">
    <source>
        <dbReference type="Pfam" id="PF03358"/>
    </source>
</evidence>
<dbReference type="Gene3D" id="3.40.50.360">
    <property type="match status" value="1"/>
</dbReference>
<evidence type="ECO:0000313" key="5">
    <source>
        <dbReference type="EMBL" id="SEM43805.1"/>
    </source>
</evidence>
<sequence length="183" mass="18954">MSTLLVISGSPARSSRTAPLAGHLARRLSLSGFDVEHLDLRGLPPDALLEADTAHPEVRRALDAVAAADGVVVATPVYKASYTGLLKAFLDLLPQDGLAGKTVLPLATGGTIAHLLSIDYALRPVLSALAARHVVGGVFLLDRTIVARGADAVELSPETEQRLLEAVDAFVDALPTSPVLAAA</sequence>
<keyword evidence="1" id="KW-0285">Flavoprotein</keyword>
<evidence type="ECO:0000256" key="2">
    <source>
        <dbReference type="ARBA" id="ARBA00022643"/>
    </source>
</evidence>
<keyword evidence="3" id="KW-0560">Oxidoreductase</keyword>
<dbReference type="InterPro" id="IPR005025">
    <property type="entry name" value="FMN_Rdtase-like_dom"/>
</dbReference>
<feature type="domain" description="NADPH-dependent FMN reductase-like" evidence="4">
    <location>
        <begin position="4"/>
        <end position="142"/>
    </location>
</feature>
<dbReference type="eggNOG" id="COG0431">
    <property type="taxonomic scope" value="Bacteria"/>
</dbReference>
<reference evidence="6" key="1">
    <citation type="submission" date="2016-10" db="EMBL/GenBank/DDBJ databases">
        <authorList>
            <person name="Varghese N."/>
        </authorList>
    </citation>
    <scope>NUCLEOTIDE SEQUENCE [LARGE SCALE GENOMIC DNA]</scope>
    <source>
        <strain evidence="6">DSM 45096 / BCRC 16803 / CGMCC 4.1857 / CIP 109030 / JCM 12277 / KCTC 19219 / NBRC 100920 / 33214</strain>
    </source>
</reference>
<proteinExistence type="predicted"/>
<evidence type="ECO:0000313" key="6">
    <source>
        <dbReference type="Proteomes" id="UP000183015"/>
    </source>
</evidence>
<dbReference type="Pfam" id="PF03358">
    <property type="entry name" value="FMN_red"/>
    <property type="match status" value="1"/>
</dbReference>
<dbReference type="SUPFAM" id="SSF52218">
    <property type="entry name" value="Flavoproteins"/>
    <property type="match status" value="1"/>
</dbReference>
<protein>
    <submittedName>
        <fullName evidence="5">FMN reductase</fullName>
    </submittedName>
</protein>